<feature type="transmembrane region" description="Helical" evidence="8">
    <location>
        <begin position="222"/>
        <end position="251"/>
    </location>
</feature>
<feature type="compositionally biased region" description="Basic and acidic residues" evidence="7">
    <location>
        <begin position="137"/>
        <end position="147"/>
    </location>
</feature>
<keyword evidence="3 8" id="KW-0812">Transmembrane</keyword>
<evidence type="ECO:0000256" key="2">
    <source>
        <dbReference type="ARBA" id="ARBA00006058"/>
    </source>
</evidence>
<feature type="transmembrane region" description="Helical" evidence="8">
    <location>
        <begin position="592"/>
        <end position="619"/>
    </location>
</feature>
<feature type="compositionally biased region" description="Polar residues" evidence="7">
    <location>
        <begin position="1643"/>
        <end position="1655"/>
    </location>
</feature>
<dbReference type="GO" id="GO:0005929">
    <property type="term" value="C:cilium"/>
    <property type="evidence" value="ECO:0007669"/>
    <property type="project" value="TreeGrafter"/>
</dbReference>
<feature type="region of interest" description="Disordered" evidence="7">
    <location>
        <begin position="936"/>
        <end position="960"/>
    </location>
</feature>
<evidence type="ECO:0000256" key="4">
    <source>
        <dbReference type="ARBA" id="ARBA00022989"/>
    </source>
</evidence>
<feature type="compositionally biased region" description="Polar residues" evidence="7">
    <location>
        <begin position="1327"/>
        <end position="1340"/>
    </location>
</feature>
<evidence type="ECO:0000313" key="10">
    <source>
        <dbReference type="Proteomes" id="UP000700334"/>
    </source>
</evidence>
<feature type="transmembrane region" description="Helical" evidence="8">
    <location>
        <begin position="901"/>
        <end position="921"/>
    </location>
</feature>
<dbReference type="Pfam" id="PF05478">
    <property type="entry name" value="Prominin"/>
    <property type="match status" value="1"/>
</dbReference>
<feature type="transmembrane region" description="Helical" evidence="8">
    <location>
        <begin position="272"/>
        <end position="291"/>
    </location>
</feature>
<feature type="compositionally biased region" description="Basic residues" evidence="7">
    <location>
        <begin position="149"/>
        <end position="158"/>
    </location>
</feature>
<organism evidence="9 10">
    <name type="scientific">Galemys pyrenaicus</name>
    <name type="common">Iberian desman</name>
    <name type="synonym">Pyrenean desman</name>
    <dbReference type="NCBI Taxonomy" id="202257"/>
    <lineage>
        <taxon>Eukaryota</taxon>
        <taxon>Metazoa</taxon>
        <taxon>Chordata</taxon>
        <taxon>Craniata</taxon>
        <taxon>Vertebrata</taxon>
        <taxon>Euteleostomi</taxon>
        <taxon>Mammalia</taxon>
        <taxon>Eutheria</taxon>
        <taxon>Laurasiatheria</taxon>
        <taxon>Eulipotyphla</taxon>
        <taxon>Talpidae</taxon>
        <taxon>Galemys</taxon>
    </lineage>
</organism>
<reference evidence="9" key="1">
    <citation type="journal article" date="2021" name="Evol. Appl.">
        <title>The genome of the Pyrenean desman and the effects of bottlenecks and inbreeding on the genomic landscape of an endangered species.</title>
        <authorList>
            <person name="Escoda L."/>
            <person name="Castresana J."/>
        </authorList>
    </citation>
    <scope>NUCLEOTIDE SEQUENCE</scope>
    <source>
        <strain evidence="9">IBE-C5619</strain>
    </source>
</reference>
<protein>
    <submittedName>
        <fullName evidence="9">Prominin-1</fullName>
    </submittedName>
</protein>
<comment type="caution">
    <text evidence="9">The sequence shown here is derived from an EMBL/GenBank/DDBJ whole genome shotgun (WGS) entry which is preliminary data.</text>
</comment>
<dbReference type="GO" id="GO:0045494">
    <property type="term" value="P:photoreceptor cell maintenance"/>
    <property type="evidence" value="ECO:0007669"/>
    <property type="project" value="TreeGrafter"/>
</dbReference>
<dbReference type="GO" id="GO:0015485">
    <property type="term" value="F:cholesterol binding"/>
    <property type="evidence" value="ECO:0007669"/>
    <property type="project" value="TreeGrafter"/>
</dbReference>
<dbReference type="Proteomes" id="UP000700334">
    <property type="component" value="Unassembled WGS sequence"/>
</dbReference>
<comment type="similarity">
    <text evidence="2">Belongs to the prominin family.</text>
</comment>
<dbReference type="GO" id="GO:0016324">
    <property type="term" value="C:apical plasma membrane"/>
    <property type="evidence" value="ECO:0007669"/>
    <property type="project" value="TreeGrafter"/>
</dbReference>
<evidence type="ECO:0000256" key="5">
    <source>
        <dbReference type="ARBA" id="ARBA00023136"/>
    </source>
</evidence>
<feature type="region of interest" description="Disordered" evidence="7">
    <location>
        <begin position="127"/>
        <end position="158"/>
    </location>
</feature>
<evidence type="ECO:0000256" key="3">
    <source>
        <dbReference type="ARBA" id="ARBA00022692"/>
    </source>
</evidence>
<evidence type="ECO:0000313" key="9">
    <source>
        <dbReference type="EMBL" id="KAG8510318.1"/>
    </source>
</evidence>
<feature type="region of interest" description="Disordered" evidence="7">
    <location>
        <begin position="1323"/>
        <end position="1355"/>
    </location>
</feature>
<dbReference type="PANTHER" id="PTHR22730:SF3">
    <property type="entry name" value="PROMININ-1"/>
    <property type="match status" value="1"/>
</dbReference>
<feature type="region of interest" description="Disordered" evidence="7">
    <location>
        <begin position="183"/>
        <end position="206"/>
    </location>
</feature>
<comment type="subcellular location">
    <subcellularLocation>
        <location evidence="1">Cell projection</location>
        <location evidence="1">Microvillus membrane</location>
        <topology evidence="1">Multi-pass membrane protein</topology>
    </subcellularLocation>
</comment>
<dbReference type="OrthoDB" id="6229420at2759"/>
<feature type="compositionally biased region" description="Basic and acidic residues" evidence="7">
    <location>
        <begin position="1170"/>
        <end position="1185"/>
    </location>
</feature>
<feature type="non-terminal residue" evidence="9">
    <location>
        <position position="1"/>
    </location>
</feature>
<sequence length="1667" mass="180720">GLRVMCGFEKPSVGVTAESTLGIGRLPPEYRIANPESESTLRGGHAQVGAPVLDTGLNGGVMRTPGPTGPTNSESTNEEMHWGLPASCSPGPPACHAIRLTDYGVLKGEFRKAKLIEKYGERNISLNHLNPVQDGTGEERVTGEQPRHSPAHSLKKRAGGCCTTHPGLSTWERMVTMTTEASAPQAQGGSGIGHKGPVTQKDPREHEGAMSANSGWIVVYELGVIVCAGLGLLFVVLMPLVGFCFSVCRCYNKCGGEMHQRQKKNGPFLKKCFAVSLLGICVFGILCGFVANQYLRTQIKRTGNLVNSNFKDLRTLLNEIPEQVKYATGQFNTTKTRVFSDLDDIKSLLGGGIQEQLRPKVTPVLDNVMAMAEGVTRTRDALLNLNMALADAKNTSARLSASLQDLRQGVEDSLGDPACSQQPGADVCDGVRGSLGQLGGNTNLDQLPSLDKYIDSINGVLQTNFSGLVQEGNKSFNNIPEVVQEQTVDIISDVKSTLNAISSNIDSISEQVAFQDKVSVFSDYINHTETYINHYLPLVEKYDLYRWLAGLIVCEVLTIVVVFYCLGLLCGTLGYDPSATPARRGCISNTGGLFLMVGVGVSFLVCWVIMAFVVLTFVVGGNVEKLVCEPYHNRKLFQLLDTPYLINEKWRYYLSGLVLNNPNITLTFEQVYSMHRELTVSLSPSDCRNSRGIYATFKLENRYNVSEHLNIEKYTSSISKEFENLNINVGNVVLLDEAGRRSLLDFSSSGVDSIDYPSFLAVTSKAPTKVDLLSFAADLDVKVRKLPPGKLKESLKSHVQTLRDLHRDQVIPLQQKMVKVNSTLASLDSAQDFITKRTSAIIVEESKKYVDTVIIGHFERYLRWVRDAITEQMASCKPVANALDSAVGIFLCGYIISPLNLFWFGIGKATFFLIPALIFAVKLAKYYRCMDSEDVYDEGENPAPRRENVTSSRGAGSSGVPSALCRCTHLLRIVLLNLDPQDPSQSKMWGTSPQPDCVNEALMQESLMGLSLSIGRETFPQDIPELSDPVGPELGAGAVIAHLPSLLCLPPSPRPGEGFRGFSSEPVCVSAIKDGSGSTPLISSLERHPSVPLTSLLILRGLRWHVPRCMLKAFRCIFPQPGSPSHREHISGVGLRGRGRTSPVHPRNPHVGTPGLRHGRVRAASQGCQERSKQRSRERERESRGQMRQGLRALPASWPPGPPPAVYLAASDGKGPALRDHWVSRQLPPVPGEAPTSRELGNCGSQPHTEDINPLDSCHVNTARGKAWVLGLWTLLGSRFWGSRELHFIGVPPVATTGSKAPGLGAPSSDSVPCMRPDVPRSCRLGPSSSREIPSASGSALTHPRHLPGLPAAEQSPRGVTAEILVCPPSVLLEGAGPLAFLQGQEPPGKQALPALPGVQCTRQPAPPACCPSGHMLAGPPPHGDSCHAWLPRPRAQSANIRRSNTDAGVQTLPWWGPGMRLPRAQRIQRGCSGRTGGLRHRLWTELCRKLHTQLSGQPSREARSHQGHGSKAQGGLPSPYWKVKDVWSGMLSGPRLWKCRVDCRLEAGLPGQAQLSRGEPAPSTVMGCWPRGGKARPELLPCMHADCGGVSCTCGRVLHVFEGALQTPVREEGDGAADVTTESQDVPGGQQGKAARVILEHVSSQAVRTSQSPRRPSCVKETPERT</sequence>
<name>A0A8J5ZUF0_GALPY</name>
<feature type="non-terminal residue" evidence="9">
    <location>
        <position position="1667"/>
    </location>
</feature>
<dbReference type="GO" id="GO:0009986">
    <property type="term" value="C:cell surface"/>
    <property type="evidence" value="ECO:0007669"/>
    <property type="project" value="TreeGrafter"/>
</dbReference>
<accession>A0A8J5ZUF0</accession>
<keyword evidence="6" id="KW-0325">Glycoprotein</keyword>
<evidence type="ECO:0000256" key="1">
    <source>
        <dbReference type="ARBA" id="ARBA00004475"/>
    </source>
</evidence>
<feature type="transmembrane region" description="Helical" evidence="8">
    <location>
        <begin position="547"/>
        <end position="571"/>
    </location>
</feature>
<evidence type="ECO:0000256" key="6">
    <source>
        <dbReference type="ARBA" id="ARBA00023180"/>
    </source>
</evidence>
<keyword evidence="4 8" id="KW-1133">Transmembrane helix</keyword>
<gene>
    <name evidence="9" type="ORF">J0S82_006206</name>
</gene>
<dbReference type="GO" id="GO:0031528">
    <property type="term" value="C:microvillus membrane"/>
    <property type="evidence" value="ECO:0007669"/>
    <property type="project" value="UniProtKB-SubCell"/>
</dbReference>
<feature type="compositionally biased region" description="Low complexity" evidence="7">
    <location>
        <begin position="1186"/>
        <end position="1196"/>
    </location>
</feature>
<proteinExistence type="inferred from homology"/>
<feature type="region of interest" description="Disordered" evidence="7">
    <location>
        <begin position="54"/>
        <end position="79"/>
    </location>
</feature>
<dbReference type="GO" id="GO:0071914">
    <property type="term" value="C:prominosome"/>
    <property type="evidence" value="ECO:0007669"/>
    <property type="project" value="TreeGrafter"/>
</dbReference>
<evidence type="ECO:0000256" key="8">
    <source>
        <dbReference type="SAM" id="Phobius"/>
    </source>
</evidence>
<keyword evidence="10" id="KW-1185">Reference proteome</keyword>
<dbReference type="PANTHER" id="PTHR22730">
    <property type="entry name" value="PROMININ PROM PROTEIN"/>
    <property type="match status" value="1"/>
</dbReference>
<dbReference type="InterPro" id="IPR008795">
    <property type="entry name" value="Prominin"/>
</dbReference>
<keyword evidence="5 8" id="KW-0472">Membrane</keyword>
<evidence type="ECO:0000256" key="7">
    <source>
        <dbReference type="SAM" id="MobiDB-lite"/>
    </source>
</evidence>
<feature type="region of interest" description="Disordered" evidence="7">
    <location>
        <begin position="1610"/>
        <end position="1667"/>
    </location>
</feature>
<dbReference type="EMBL" id="JAGFMF010011878">
    <property type="protein sequence ID" value="KAG8510318.1"/>
    <property type="molecule type" value="Genomic_DNA"/>
</dbReference>
<feature type="region of interest" description="Disordered" evidence="7">
    <location>
        <begin position="1495"/>
        <end position="1518"/>
    </location>
</feature>
<feature type="region of interest" description="Disordered" evidence="7">
    <location>
        <begin position="1123"/>
        <end position="1208"/>
    </location>
</feature>
<dbReference type="GO" id="GO:0060219">
    <property type="term" value="P:camera-type eye photoreceptor cell differentiation"/>
    <property type="evidence" value="ECO:0007669"/>
    <property type="project" value="TreeGrafter"/>
</dbReference>